<dbReference type="EMBL" id="JAGGJZ010000005">
    <property type="protein sequence ID" value="MBP1890278.1"/>
    <property type="molecule type" value="Genomic_DNA"/>
</dbReference>
<dbReference type="Pfam" id="PF00173">
    <property type="entry name" value="Cyt-b5"/>
    <property type="match status" value="1"/>
</dbReference>
<dbReference type="RefSeq" id="WP_209797202.1">
    <property type="nucleotide sequence ID" value="NZ_JAGGJZ010000005.1"/>
</dbReference>
<protein>
    <submittedName>
        <fullName evidence="2">Heme/steroid binding protein</fullName>
    </submittedName>
</protein>
<dbReference type="InterPro" id="IPR001199">
    <property type="entry name" value="Cyt_B5-like_heme/steroid-bd"/>
</dbReference>
<comment type="caution">
    <text evidence="2">The sequence shown here is derived from an EMBL/GenBank/DDBJ whole genome shotgun (WGS) entry which is preliminary data.</text>
</comment>
<dbReference type="SMART" id="SM01117">
    <property type="entry name" value="Cyt-b5"/>
    <property type="match status" value="1"/>
</dbReference>
<feature type="domain" description="Cytochrome b5 heme-binding" evidence="1">
    <location>
        <begin position="62"/>
        <end position="134"/>
    </location>
</feature>
<dbReference type="Gene3D" id="3.10.120.10">
    <property type="entry name" value="Cytochrome b5-like heme/steroid binding domain"/>
    <property type="match status" value="1"/>
</dbReference>
<accession>A0ABS4F212</accession>
<reference evidence="2 3" key="1">
    <citation type="submission" date="2021-03" db="EMBL/GenBank/DDBJ databases">
        <title>Genomic Encyclopedia of Type Strains, Phase IV (KMG-IV): sequencing the most valuable type-strain genomes for metagenomic binning, comparative biology and taxonomic classification.</title>
        <authorList>
            <person name="Goeker M."/>
        </authorList>
    </citation>
    <scope>NUCLEOTIDE SEQUENCE [LARGE SCALE GENOMIC DNA]</scope>
    <source>
        <strain evidence="2 3">DSM 3984</strain>
    </source>
</reference>
<proteinExistence type="predicted"/>
<gene>
    <name evidence="2" type="ORF">J2Z53_001868</name>
</gene>
<evidence type="ECO:0000259" key="1">
    <source>
        <dbReference type="SMART" id="SM01117"/>
    </source>
</evidence>
<dbReference type="Proteomes" id="UP000783390">
    <property type="component" value="Unassembled WGS sequence"/>
</dbReference>
<evidence type="ECO:0000313" key="2">
    <source>
        <dbReference type="EMBL" id="MBP1890278.1"/>
    </source>
</evidence>
<keyword evidence="3" id="KW-1185">Reference proteome</keyword>
<sequence>MLLERLILKKNKEINELKNSLYLRGEEDRDNILDNLKNAVDDLTIILEEEKKLVYKGRVREFTLSELSKYDGKDGRLAYIAVNGTVYDVTGIMGFEDGNHFGVKSGTDSTEAFNNCHKGDNNVLRNLRIVGVLKQ</sequence>
<name>A0ABS4F212_9CLOT</name>
<organism evidence="2 3">
    <name type="scientific">Clostridium moniliforme</name>
    <dbReference type="NCBI Taxonomy" id="39489"/>
    <lineage>
        <taxon>Bacteria</taxon>
        <taxon>Bacillati</taxon>
        <taxon>Bacillota</taxon>
        <taxon>Clostridia</taxon>
        <taxon>Eubacteriales</taxon>
        <taxon>Clostridiaceae</taxon>
        <taxon>Clostridium</taxon>
    </lineage>
</organism>
<evidence type="ECO:0000313" key="3">
    <source>
        <dbReference type="Proteomes" id="UP000783390"/>
    </source>
</evidence>
<dbReference type="SUPFAM" id="SSF55856">
    <property type="entry name" value="Cytochrome b5-like heme/steroid binding domain"/>
    <property type="match status" value="1"/>
</dbReference>
<dbReference type="InterPro" id="IPR036400">
    <property type="entry name" value="Cyt_B5-like_heme/steroid_sf"/>
</dbReference>